<dbReference type="PANTHER" id="PTHR47170">
    <property type="entry name" value="MALONYL-COA ACP TRANSACYLASE, ACP-BINDING"/>
    <property type="match status" value="1"/>
</dbReference>
<dbReference type="EMBL" id="WHWC01000013">
    <property type="protein sequence ID" value="KAG8371525.1"/>
    <property type="molecule type" value="Genomic_DNA"/>
</dbReference>
<proteinExistence type="predicted"/>
<dbReference type="SUPFAM" id="SSF52151">
    <property type="entry name" value="FabD/lysophospholipase-like"/>
    <property type="match status" value="1"/>
</dbReference>
<reference evidence="1" key="1">
    <citation type="submission" date="2019-10" db="EMBL/GenBank/DDBJ databases">
        <authorList>
            <person name="Zhang R."/>
            <person name="Pan Y."/>
            <person name="Wang J."/>
            <person name="Ma R."/>
            <person name="Yu S."/>
        </authorList>
    </citation>
    <scope>NUCLEOTIDE SEQUENCE</scope>
    <source>
        <strain evidence="1">LA-IB0</strain>
        <tissue evidence="1">Leaf</tissue>
    </source>
</reference>
<dbReference type="GO" id="GO:0016740">
    <property type="term" value="F:transferase activity"/>
    <property type="evidence" value="ECO:0007669"/>
    <property type="project" value="InterPro"/>
</dbReference>
<dbReference type="InterPro" id="IPR052760">
    <property type="entry name" value="Mitochondrial_malonyltrans"/>
</dbReference>
<dbReference type="PANTHER" id="PTHR47170:SF2">
    <property type="entry name" value="MALONYL-COA:ACP TRANSACYLASE (MAT) DOMAIN-CONTAINING PROTEIN"/>
    <property type="match status" value="1"/>
</dbReference>
<sequence length="143" mass="15786">MQALLHHNHRFTFDLIRFSLNPSQQFSAFSTKMSSSSVILPSISLSKAPFGASETYRSSNFLVFKNDIRRRFCRQNLEKSRVFMSVAAGSQAVVVDDALFKDYNPSSAFLFPGQGAQAVGMGVEAQKVPAAAELYKRANDILG</sequence>
<keyword evidence="2" id="KW-1185">Reference proteome</keyword>
<dbReference type="AlphaFoldDB" id="A0AAV6WRL9"/>
<dbReference type="Gene3D" id="3.40.366.10">
    <property type="entry name" value="Malonyl-Coenzyme A Acyl Carrier Protein, domain 2"/>
    <property type="match status" value="1"/>
</dbReference>
<name>A0AAV6WRL9_9LAMI</name>
<dbReference type="InterPro" id="IPR001227">
    <property type="entry name" value="Ac_transferase_dom_sf"/>
</dbReference>
<dbReference type="InterPro" id="IPR016035">
    <property type="entry name" value="Acyl_Trfase/lysoPLipase"/>
</dbReference>
<evidence type="ECO:0000313" key="2">
    <source>
        <dbReference type="Proteomes" id="UP000826271"/>
    </source>
</evidence>
<dbReference type="Proteomes" id="UP000826271">
    <property type="component" value="Unassembled WGS sequence"/>
</dbReference>
<comment type="caution">
    <text evidence="1">The sequence shown here is derived from an EMBL/GenBank/DDBJ whole genome shotgun (WGS) entry which is preliminary data.</text>
</comment>
<evidence type="ECO:0008006" key="3">
    <source>
        <dbReference type="Google" id="ProtNLM"/>
    </source>
</evidence>
<gene>
    <name evidence="1" type="ORF">BUALT_Bualt13G0096700</name>
</gene>
<accession>A0AAV6WRL9</accession>
<protein>
    <recommendedName>
        <fullName evidence="3">Malonyl-CoA:ACP transacylase (MAT) domain-containing protein</fullName>
    </recommendedName>
</protein>
<evidence type="ECO:0000313" key="1">
    <source>
        <dbReference type="EMBL" id="KAG8371525.1"/>
    </source>
</evidence>
<organism evidence="1 2">
    <name type="scientific">Buddleja alternifolia</name>
    <dbReference type="NCBI Taxonomy" id="168488"/>
    <lineage>
        <taxon>Eukaryota</taxon>
        <taxon>Viridiplantae</taxon>
        <taxon>Streptophyta</taxon>
        <taxon>Embryophyta</taxon>
        <taxon>Tracheophyta</taxon>
        <taxon>Spermatophyta</taxon>
        <taxon>Magnoliopsida</taxon>
        <taxon>eudicotyledons</taxon>
        <taxon>Gunneridae</taxon>
        <taxon>Pentapetalae</taxon>
        <taxon>asterids</taxon>
        <taxon>lamiids</taxon>
        <taxon>Lamiales</taxon>
        <taxon>Scrophulariaceae</taxon>
        <taxon>Buddlejeae</taxon>
        <taxon>Buddleja</taxon>
    </lineage>
</organism>